<dbReference type="InterPro" id="IPR005467">
    <property type="entry name" value="His_kinase_dom"/>
</dbReference>
<dbReference type="Gene3D" id="3.30.565.10">
    <property type="entry name" value="Histidine kinase-like ATPase, C-terminal domain"/>
    <property type="match status" value="1"/>
</dbReference>
<dbReference type="SUPFAM" id="SSF55874">
    <property type="entry name" value="ATPase domain of HSP90 chaperone/DNA topoisomerase II/histidine kinase"/>
    <property type="match status" value="1"/>
</dbReference>
<dbReference type="EMBL" id="JAEPBG010000011">
    <property type="protein sequence ID" value="MBK4737331.1"/>
    <property type="molecule type" value="Genomic_DNA"/>
</dbReference>
<evidence type="ECO:0000256" key="1">
    <source>
        <dbReference type="ARBA" id="ARBA00000085"/>
    </source>
</evidence>
<keyword evidence="6" id="KW-1185">Reference proteome</keyword>
<evidence type="ECO:0000256" key="3">
    <source>
        <dbReference type="ARBA" id="ARBA00022553"/>
    </source>
</evidence>
<dbReference type="SMART" id="SM00387">
    <property type="entry name" value="HATPase_c"/>
    <property type="match status" value="1"/>
</dbReference>
<comment type="catalytic activity">
    <reaction evidence="1">
        <text>ATP + protein L-histidine = ADP + protein N-phospho-L-histidine.</text>
        <dbReference type="EC" id="2.7.13.3"/>
    </reaction>
</comment>
<sequence length="382" mass="41648">MTLSRFIREHIQDIVVEWESFARTQLPAATSMSNLALRDDAVEILSAIADNIDSEQTPSEQYAKSRGAGLQDAFESAASTHGSLRHWSGFTYLQLTAEYRALRATVLRLWLPGNAAGSEEVTEDVIRFSEAIDQALAESVVAYSEQMARTRDLFLAILGHDLRAPLATMVSAGELLKRRDLSEDQHLDIGAMVDRSARMMGEIIKDLLEFARTQLGSSIPINPEEGDLRNVCDTALEGARAVYPGCPFHLHAEDDLTGSFDSVRLHQLVTNLLLNAAQYRSEGSAVVMSAQSHADTLSIQVQNFGAVIPEESLQAIFDPLVQLARRSDSAARPKTSLGLGLFVAREIATAHGGTITAASSEAEGTRFTVRLPRMAPRRAESA</sequence>
<feature type="domain" description="Histidine kinase" evidence="4">
    <location>
        <begin position="157"/>
        <end position="375"/>
    </location>
</feature>
<comment type="caution">
    <text evidence="5">The sequence shown here is derived from an EMBL/GenBank/DDBJ whole genome shotgun (WGS) entry which is preliminary data.</text>
</comment>
<dbReference type="SUPFAM" id="SSF47384">
    <property type="entry name" value="Homodimeric domain of signal transducing histidine kinase"/>
    <property type="match status" value="1"/>
</dbReference>
<dbReference type="PANTHER" id="PTHR43547">
    <property type="entry name" value="TWO-COMPONENT HISTIDINE KINASE"/>
    <property type="match status" value="1"/>
</dbReference>
<dbReference type="Pfam" id="PF00512">
    <property type="entry name" value="HisKA"/>
    <property type="match status" value="1"/>
</dbReference>
<dbReference type="CDD" id="cd00075">
    <property type="entry name" value="HATPase"/>
    <property type="match status" value="1"/>
</dbReference>
<organism evidence="5 6">
    <name type="scientific">Noviherbaspirillum pedocola</name>
    <dbReference type="NCBI Taxonomy" id="2801341"/>
    <lineage>
        <taxon>Bacteria</taxon>
        <taxon>Pseudomonadati</taxon>
        <taxon>Pseudomonadota</taxon>
        <taxon>Betaproteobacteria</taxon>
        <taxon>Burkholderiales</taxon>
        <taxon>Oxalobacteraceae</taxon>
        <taxon>Noviherbaspirillum</taxon>
    </lineage>
</organism>
<dbReference type="SMART" id="SM00388">
    <property type="entry name" value="HisKA"/>
    <property type="match status" value="1"/>
</dbReference>
<evidence type="ECO:0000259" key="4">
    <source>
        <dbReference type="PROSITE" id="PS50109"/>
    </source>
</evidence>
<dbReference type="AlphaFoldDB" id="A0A934SYF3"/>
<reference evidence="5" key="1">
    <citation type="submission" date="2021-01" db="EMBL/GenBank/DDBJ databases">
        <title>Genome sequence of strain Noviherbaspirillum sp. DKR-6.</title>
        <authorList>
            <person name="Chaudhary D.K."/>
        </authorList>
    </citation>
    <scope>NUCLEOTIDE SEQUENCE</scope>
    <source>
        <strain evidence="5">DKR-6</strain>
    </source>
</reference>
<dbReference type="EC" id="2.7.13.3" evidence="2"/>
<dbReference type="PRINTS" id="PR00344">
    <property type="entry name" value="BCTRLSENSOR"/>
</dbReference>
<dbReference type="InterPro" id="IPR036097">
    <property type="entry name" value="HisK_dim/P_sf"/>
</dbReference>
<evidence type="ECO:0000256" key="2">
    <source>
        <dbReference type="ARBA" id="ARBA00012438"/>
    </source>
</evidence>
<dbReference type="Gene3D" id="1.10.287.130">
    <property type="match status" value="1"/>
</dbReference>
<dbReference type="InterPro" id="IPR003661">
    <property type="entry name" value="HisK_dim/P_dom"/>
</dbReference>
<accession>A0A934SYF3</accession>
<dbReference type="Pfam" id="PF02518">
    <property type="entry name" value="HATPase_c"/>
    <property type="match status" value="1"/>
</dbReference>
<evidence type="ECO:0000313" key="5">
    <source>
        <dbReference type="EMBL" id="MBK4737331.1"/>
    </source>
</evidence>
<dbReference type="Proteomes" id="UP000622890">
    <property type="component" value="Unassembled WGS sequence"/>
</dbReference>
<dbReference type="InterPro" id="IPR036890">
    <property type="entry name" value="HATPase_C_sf"/>
</dbReference>
<gene>
    <name evidence="5" type="ORF">JJB74_22150</name>
</gene>
<dbReference type="InterPro" id="IPR003594">
    <property type="entry name" value="HATPase_dom"/>
</dbReference>
<protein>
    <recommendedName>
        <fullName evidence="2">histidine kinase</fullName>
        <ecNumber evidence="2">2.7.13.3</ecNumber>
    </recommendedName>
</protein>
<proteinExistence type="predicted"/>
<name>A0A934SYF3_9BURK</name>
<evidence type="ECO:0000313" key="6">
    <source>
        <dbReference type="Proteomes" id="UP000622890"/>
    </source>
</evidence>
<keyword evidence="3" id="KW-0597">Phosphoprotein</keyword>
<dbReference type="InterPro" id="IPR004358">
    <property type="entry name" value="Sig_transdc_His_kin-like_C"/>
</dbReference>
<dbReference type="GO" id="GO:0000155">
    <property type="term" value="F:phosphorelay sensor kinase activity"/>
    <property type="evidence" value="ECO:0007669"/>
    <property type="project" value="InterPro"/>
</dbReference>
<dbReference type="PANTHER" id="PTHR43547:SF2">
    <property type="entry name" value="HYBRID SIGNAL TRANSDUCTION HISTIDINE KINASE C"/>
    <property type="match status" value="1"/>
</dbReference>
<dbReference type="CDD" id="cd00082">
    <property type="entry name" value="HisKA"/>
    <property type="match status" value="1"/>
</dbReference>
<keyword evidence="5" id="KW-0808">Transferase</keyword>
<keyword evidence="5" id="KW-0418">Kinase</keyword>
<dbReference type="PROSITE" id="PS50109">
    <property type="entry name" value="HIS_KIN"/>
    <property type="match status" value="1"/>
</dbReference>